<dbReference type="PANTHER" id="PTHR30383">
    <property type="entry name" value="THIOESTERASE 1/PROTEASE 1/LYSOPHOSPHOLIPASE L1"/>
    <property type="match status" value="1"/>
</dbReference>
<dbReference type="Pfam" id="PF13472">
    <property type="entry name" value="Lipase_GDSL_2"/>
    <property type="match status" value="1"/>
</dbReference>
<gene>
    <name evidence="2" type="ORF">ACFSR1_06600</name>
</gene>
<dbReference type="Gene3D" id="3.40.50.1110">
    <property type="entry name" value="SGNH hydrolase"/>
    <property type="match status" value="1"/>
</dbReference>
<dbReference type="Proteomes" id="UP001597319">
    <property type="component" value="Unassembled WGS sequence"/>
</dbReference>
<protein>
    <submittedName>
        <fullName evidence="2">Arylesterase</fullName>
    </submittedName>
</protein>
<keyword evidence="3" id="KW-1185">Reference proteome</keyword>
<accession>A0ABW5LBR0</accession>
<proteinExistence type="predicted"/>
<dbReference type="EMBL" id="JBHULE010000008">
    <property type="protein sequence ID" value="MFD2562335.1"/>
    <property type="molecule type" value="Genomic_DNA"/>
</dbReference>
<dbReference type="InterPro" id="IPR051532">
    <property type="entry name" value="Ester_Hydrolysis_Enzymes"/>
</dbReference>
<dbReference type="InterPro" id="IPR036514">
    <property type="entry name" value="SGNH_hydro_sf"/>
</dbReference>
<evidence type="ECO:0000313" key="2">
    <source>
        <dbReference type="EMBL" id="MFD2562335.1"/>
    </source>
</evidence>
<feature type="domain" description="SGNH hydrolase-type esterase" evidence="1">
    <location>
        <begin position="69"/>
        <end position="233"/>
    </location>
</feature>
<organism evidence="2 3">
    <name type="scientific">Aquimarina rubra</name>
    <dbReference type="NCBI Taxonomy" id="1920033"/>
    <lineage>
        <taxon>Bacteria</taxon>
        <taxon>Pseudomonadati</taxon>
        <taxon>Bacteroidota</taxon>
        <taxon>Flavobacteriia</taxon>
        <taxon>Flavobacteriales</taxon>
        <taxon>Flavobacteriaceae</taxon>
        <taxon>Aquimarina</taxon>
    </lineage>
</organism>
<sequence length="247" mass="27107">MLKRKNKQMVSDLYSRYEQISLKFCYFLLISSLLSCGENTAKKETTSPVESVENTSETTKKTATKTILCFGDSLTAGYGLEDINDAYPAILQTRLDSLGLPYTVINSGLSGETTAGGKSRIGWVLNQKIDIFILALGANDGLRGVPLTETRANLQVIIDTVRKKNPKTTIILAGMQLPPNMGPEYITEFRSVFPDLAQKNELELIPFLLKDVGGIAELNQADGIHPTVEGQKILANNVWAVLKKVLQ</sequence>
<evidence type="ECO:0000259" key="1">
    <source>
        <dbReference type="Pfam" id="PF13472"/>
    </source>
</evidence>
<dbReference type="CDD" id="cd01822">
    <property type="entry name" value="Lysophospholipase_L1_like"/>
    <property type="match status" value="1"/>
</dbReference>
<dbReference type="InterPro" id="IPR013830">
    <property type="entry name" value="SGNH_hydro"/>
</dbReference>
<name>A0ABW5LBR0_9FLAO</name>
<dbReference type="RefSeq" id="WP_378290839.1">
    <property type="nucleotide sequence ID" value="NZ_JBHULE010000008.1"/>
</dbReference>
<dbReference type="SUPFAM" id="SSF52266">
    <property type="entry name" value="SGNH hydrolase"/>
    <property type="match status" value="1"/>
</dbReference>
<reference evidence="3" key="1">
    <citation type="journal article" date="2019" name="Int. J. Syst. Evol. Microbiol.">
        <title>The Global Catalogue of Microorganisms (GCM) 10K type strain sequencing project: providing services to taxonomists for standard genome sequencing and annotation.</title>
        <authorList>
            <consortium name="The Broad Institute Genomics Platform"/>
            <consortium name="The Broad Institute Genome Sequencing Center for Infectious Disease"/>
            <person name="Wu L."/>
            <person name="Ma J."/>
        </authorList>
    </citation>
    <scope>NUCLEOTIDE SEQUENCE [LARGE SCALE GENOMIC DNA]</scope>
    <source>
        <strain evidence="3">KCTC 52274</strain>
    </source>
</reference>
<dbReference type="PANTHER" id="PTHR30383:SF5">
    <property type="entry name" value="SGNH HYDROLASE-TYPE ESTERASE DOMAIN-CONTAINING PROTEIN"/>
    <property type="match status" value="1"/>
</dbReference>
<comment type="caution">
    <text evidence="2">The sequence shown here is derived from an EMBL/GenBank/DDBJ whole genome shotgun (WGS) entry which is preliminary data.</text>
</comment>
<evidence type="ECO:0000313" key="3">
    <source>
        <dbReference type="Proteomes" id="UP001597319"/>
    </source>
</evidence>